<proteinExistence type="predicted"/>
<keyword evidence="1" id="KW-0472">Membrane</keyword>
<gene>
    <name evidence="3" type="ORF">PHACT_04935</name>
</gene>
<sequence>MSYLSLFVTGFLAATLLPASSEVLLLALFQQGLSPALLWLSATLGNTLGSCVNWYLGREVLRFQNRRWFPVSSDSLQRAQRHFKRYGYWSLLFAWLPVVGDPLTFVAGTMRMRFSLFLVLVLLGKGLRYAVILLLAARIFAN</sequence>
<name>A0A1E8CJA4_9GAMM</name>
<protein>
    <recommendedName>
        <fullName evidence="2">VTT domain-containing protein</fullName>
    </recommendedName>
</protein>
<dbReference type="OrthoDB" id="9814483at2"/>
<keyword evidence="1" id="KW-1133">Transmembrane helix</keyword>
<evidence type="ECO:0000259" key="2">
    <source>
        <dbReference type="Pfam" id="PF09335"/>
    </source>
</evidence>
<dbReference type="InterPro" id="IPR032816">
    <property type="entry name" value="VTT_dom"/>
</dbReference>
<reference evidence="4" key="1">
    <citation type="submission" date="2016-07" db="EMBL/GenBank/DDBJ databases">
        <authorList>
            <person name="Florea S."/>
            <person name="Webb J.S."/>
            <person name="Jaromczyk J."/>
            <person name="Schardl C.L."/>
        </authorList>
    </citation>
    <scope>NUCLEOTIDE SEQUENCE [LARGE SCALE GENOMIC DNA]</scope>
    <source>
        <strain evidence="4">KCTC 42131</strain>
    </source>
</reference>
<dbReference type="Pfam" id="PF09335">
    <property type="entry name" value="VTT_dom"/>
    <property type="match status" value="1"/>
</dbReference>
<dbReference type="PANTHER" id="PTHR42709:SF4">
    <property type="entry name" value="INNER MEMBRANE PROTEIN YQAA"/>
    <property type="match status" value="1"/>
</dbReference>
<comment type="caution">
    <text evidence="3">The sequence shown here is derived from an EMBL/GenBank/DDBJ whole genome shotgun (WGS) entry which is preliminary data.</text>
</comment>
<keyword evidence="1" id="KW-0812">Transmembrane</keyword>
<dbReference type="Proteomes" id="UP000175669">
    <property type="component" value="Unassembled WGS sequence"/>
</dbReference>
<dbReference type="InterPro" id="IPR051311">
    <property type="entry name" value="DedA_domain"/>
</dbReference>
<dbReference type="RefSeq" id="WP_070116172.1">
    <property type="nucleotide sequence ID" value="NZ_CAXATG010000001.1"/>
</dbReference>
<organism evidence="3 4">
    <name type="scientific">Pseudohongiella acticola</name>
    <dbReference type="NCBI Taxonomy" id="1524254"/>
    <lineage>
        <taxon>Bacteria</taxon>
        <taxon>Pseudomonadati</taxon>
        <taxon>Pseudomonadota</taxon>
        <taxon>Gammaproteobacteria</taxon>
        <taxon>Pseudomonadales</taxon>
        <taxon>Pseudohongiellaceae</taxon>
        <taxon>Pseudohongiella</taxon>
    </lineage>
</organism>
<evidence type="ECO:0000256" key="1">
    <source>
        <dbReference type="SAM" id="Phobius"/>
    </source>
</evidence>
<dbReference type="EMBL" id="MASR01000001">
    <property type="protein sequence ID" value="OFE12561.1"/>
    <property type="molecule type" value="Genomic_DNA"/>
</dbReference>
<accession>A0A1E8CJA4</accession>
<dbReference type="AlphaFoldDB" id="A0A1E8CJA4"/>
<feature type="transmembrane region" description="Helical" evidence="1">
    <location>
        <begin position="86"/>
        <end position="108"/>
    </location>
</feature>
<evidence type="ECO:0000313" key="3">
    <source>
        <dbReference type="EMBL" id="OFE12561.1"/>
    </source>
</evidence>
<feature type="transmembrane region" description="Helical" evidence="1">
    <location>
        <begin position="114"/>
        <end position="137"/>
    </location>
</feature>
<keyword evidence="4" id="KW-1185">Reference proteome</keyword>
<evidence type="ECO:0000313" key="4">
    <source>
        <dbReference type="Proteomes" id="UP000175669"/>
    </source>
</evidence>
<feature type="transmembrane region" description="Helical" evidence="1">
    <location>
        <begin position="37"/>
        <end position="57"/>
    </location>
</feature>
<dbReference type="GO" id="GO:0005886">
    <property type="term" value="C:plasma membrane"/>
    <property type="evidence" value="ECO:0007669"/>
    <property type="project" value="UniProtKB-ARBA"/>
</dbReference>
<feature type="domain" description="VTT" evidence="2">
    <location>
        <begin position="22"/>
        <end position="135"/>
    </location>
</feature>
<dbReference type="PANTHER" id="PTHR42709">
    <property type="entry name" value="ALKALINE PHOSPHATASE LIKE PROTEIN"/>
    <property type="match status" value="1"/>
</dbReference>